<feature type="non-terminal residue" evidence="2">
    <location>
        <position position="1"/>
    </location>
</feature>
<feature type="region of interest" description="Disordered" evidence="1">
    <location>
        <begin position="1"/>
        <end position="27"/>
    </location>
</feature>
<comment type="caution">
    <text evidence="2">The sequence shown here is derived from an EMBL/GenBank/DDBJ whole genome shotgun (WGS) entry which is preliminary data.</text>
</comment>
<feature type="region of interest" description="Disordered" evidence="1">
    <location>
        <begin position="62"/>
        <end position="98"/>
    </location>
</feature>
<evidence type="ECO:0000313" key="3">
    <source>
        <dbReference type="Proteomes" id="UP001341840"/>
    </source>
</evidence>
<gene>
    <name evidence="2" type="ORF">PIB30_044003</name>
</gene>
<proteinExistence type="predicted"/>
<evidence type="ECO:0000256" key="1">
    <source>
        <dbReference type="SAM" id="MobiDB-lite"/>
    </source>
</evidence>
<reference evidence="2 3" key="1">
    <citation type="journal article" date="2023" name="Plants (Basel)">
        <title>Bridging the Gap: Combining Genomics and Transcriptomics Approaches to Understand Stylosanthes scabra, an Orphan Legume from the Brazilian Caatinga.</title>
        <authorList>
            <person name="Ferreira-Neto J.R.C."/>
            <person name="da Silva M.D."/>
            <person name="Binneck E."/>
            <person name="de Melo N.F."/>
            <person name="da Silva R.H."/>
            <person name="de Melo A.L.T.M."/>
            <person name="Pandolfi V."/>
            <person name="Bustamante F.O."/>
            <person name="Brasileiro-Vidal A.C."/>
            <person name="Benko-Iseppon A.M."/>
        </authorList>
    </citation>
    <scope>NUCLEOTIDE SEQUENCE [LARGE SCALE GENOMIC DNA]</scope>
    <source>
        <tissue evidence="2">Leaves</tissue>
    </source>
</reference>
<organism evidence="2 3">
    <name type="scientific">Stylosanthes scabra</name>
    <dbReference type="NCBI Taxonomy" id="79078"/>
    <lineage>
        <taxon>Eukaryota</taxon>
        <taxon>Viridiplantae</taxon>
        <taxon>Streptophyta</taxon>
        <taxon>Embryophyta</taxon>
        <taxon>Tracheophyta</taxon>
        <taxon>Spermatophyta</taxon>
        <taxon>Magnoliopsida</taxon>
        <taxon>eudicotyledons</taxon>
        <taxon>Gunneridae</taxon>
        <taxon>Pentapetalae</taxon>
        <taxon>rosids</taxon>
        <taxon>fabids</taxon>
        <taxon>Fabales</taxon>
        <taxon>Fabaceae</taxon>
        <taxon>Papilionoideae</taxon>
        <taxon>50 kb inversion clade</taxon>
        <taxon>dalbergioids sensu lato</taxon>
        <taxon>Dalbergieae</taxon>
        <taxon>Pterocarpus clade</taxon>
        <taxon>Stylosanthes</taxon>
    </lineage>
</organism>
<protein>
    <submittedName>
        <fullName evidence="2">Uncharacterized protein</fullName>
    </submittedName>
</protein>
<name>A0ABU6WDR8_9FABA</name>
<dbReference type="EMBL" id="JASCZI010181502">
    <property type="protein sequence ID" value="MED6184080.1"/>
    <property type="molecule type" value="Genomic_DNA"/>
</dbReference>
<keyword evidence="3" id="KW-1185">Reference proteome</keyword>
<accession>A0ABU6WDR8</accession>
<sequence length="98" mass="11254">STSSTATYGRTPLFDPPLEKPLVKPRPKPLTKKLKQFCTFFVLGYNPQEISLWSARYRQEHGLPELHRRPRHPRSCEDSTNDTSDLSSSKSSIPLDRK</sequence>
<dbReference type="Proteomes" id="UP001341840">
    <property type="component" value="Unassembled WGS sequence"/>
</dbReference>
<feature type="compositionally biased region" description="Low complexity" evidence="1">
    <location>
        <begin position="81"/>
        <end position="92"/>
    </location>
</feature>
<evidence type="ECO:0000313" key="2">
    <source>
        <dbReference type="EMBL" id="MED6184080.1"/>
    </source>
</evidence>